<evidence type="ECO:0000313" key="1">
    <source>
        <dbReference type="EMBL" id="GAA2914240.1"/>
    </source>
</evidence>
<reference evidence="1 2" key="1">
    <citation type="journal article" date="2019" name="Int. J. Syst. Evol. Microbiol.">
        <title>The Global Catalogue of Microorganisms (GCM) 10K type strain sequencing project: providing services to taxonomists for standard genome sequencing and annotation.</title>
        <authorList>
            <consortium name="The Broad Institute Genomics Platform"/>
            <consortium name="The Broad Institute Genome Sequencing Center for Infectious Disease"/>
            <person name="Wu L."/>
            <person name="Ma J."/>
        </authorList>
    </citation>
    <scope>NUCLEOTIDE SEQUENCE [LARGE SCALE GENOMIC DNA]</scope>
    <source>
        <strain evidence="1 2">JCM 4087</strain>
    </source>
</reference>
<accession>A0ABN3WGA3</accession>
<gene>
    <name evidence="1" type="ORF">GCM10020221_07440</name>
</gene>
<sequence>MTDEAYRAYLAEHELPAELADLLALITDGRNAHLVDGVREVLGRAPRDFTEFAREAAASGVWAG</sequence>
<name>A0ABN3WGA3_STRTU</name>
<organism evidence="1 2">
    <name type="scientific">Streptomyces thioluteus</name>
    <dbReference type="NCBI Taxonomy" id="66431"/>
    <lineage>
        <taxon>Bacteria</taxon>
        <taxon>Bacillati</taxon>
        <taxon>Actinomycetota</taxon>
        <taxon>Actinomycetes</taxon>
        <taxon>Kitasatosporales</taxon>
        <taxon>Streptomycetaceae</taxon>
        <taxon>Streptomyces</taxon>
    </lineage>
</organism>
<evidence type="ECO:0000313" key="2">
    <source>
        <dbReference type="Proteomes" id="UP001501102"/>
    </source>
</evidence>
<comment type="caution">
    <text evidence="1">The sequence shown here is derived from an EMBL/GenBank/DDBJ whole genome shotgun (WGS) entry which is preliminary data.</text>
</comment>
<dbReference type="Proteomes" id="UP001501102">
    <property type="component" value="Unassembled WGS sequence"/>
</dbReference>
<protein>
    <submittedName>
        <fullName evidence="1">Uncharacterized protein</fullName>
    </submittedName>
</protein>
<keyword evidence="2" id="KW-1185">Reference proteome</keyword>
<dbReference type="EMBL" id="BAAAXZ010000028">
    <property type="protein sequence ID" value="GAA2914240.1"/>
    <property type="molecule type" value="Genomic_DNA"/>
</dbReference>
<proteinExistence type="predicted"/>